<keyword evidence="2" id="KW-1185">Reference proteome</keyword>
<comment type="caution">
    <text evidence="1">The sequence shown here is derived from an EMBL/GenBank/DDBJ whole genome shotgun (WGS) entry which is preliminary data.</text>
</comment>
<dbReference type="EMBL" id="RWGY01000029">
    <property type="protein sequence ID" value="TVU19462.1"/>
    <property type="molecule type" value="Genomic_DNA"/>
</dbReference>
<dbReference type="AlphaFoldDB" id="A0A5J9U6X5"/>
<organism evidence="1 2">
    <name type="scientific">Eragrostis curvula</name>
    <name type="common">weeping love grass</name>
    <dbReference type="NCBI Taxonomy" id="38414"/>
    <lineage>
        <taxon>Eukaryota</taxon>
        <taxon>Viridiplantae</taxon>
        <taxon>Streptophyta</taxon>
        <taxon>Embryophyta</taxon>
        <taxon>Tracheophyta</taxon>
        <taxon>Spermatophyta</taxon>
        <taxon>Magnoliopsida</taxon>
        <taxon>Liliopsida</taxon>
        <taxon>Poales</taxon>
        <taxon>Poaceae</taxon>
        <taxon>PACMAD clade</taxon>
        <taxon>Chloridoideae</taxon>
        <taxon>Eragrostideae</taxon>
        <taxon>Eragrostidinae</taxon>
        <taxon>Eragrostis</taxon>
    </lineage>
</organism>
<reference evidence="1 2" key="1">
    <citation type="journal article" date="2019" name="Sci. Rep.">
        <title>A high-quality genome of Eragrostis curvula grass provides insights into Poaceae evolution and supports new strategies to enhance forage quality.</title>
        <authorList>
            <person name="Carballo J."/>
            <person name="Santos B.A.C.M."/>
            <person name="Zappacosta D."/>
            <person name="Garbus I."/>
            <person name="Selva J.P."/>
            <person name="Gallo C.A."/>
            <person name="Diaz A."/>
            <person name="Albertini E."/>
            <person name="Caccamo M."/>
            <person name="Echenique V."/>
        </authorList>
    </citation>
    <scope>NUCLEOTIDE SEQUENCE [LARGE SCALE GENOMIC DNA]</scope>
    <source>
        <strain evidence="2">cv. Victoria</strain>
        <tissue evidence="1">Leaf</tissue>
    </source>
</reference>
<evidence type="ECO:0000313" key="2">
    <source>
        <dbReference type="Proteomes" id="UP000324897"/>
    </source>
</evidence>
<name>A0A5J9U6X5_9POAL</name>
<proteinExistence type="predicted"/>
<gene>
    <name evidence="1" type="ORF">EJB05_35612</name>
</gene>
<feature type="non-terminal residue" evidence="1">
    <location>
        <position position="1"/>
    </location>
</feature>
<protein>
    <submittedName>
        <fullName evidence="1">Uncharacterized protein</fullName>
    </submittedName>
</protein>
<sequence>MALTERFPLLGRPASLLRRLRRPLEPCVLTLPLCPAVIAPLCIFSRSICDGKVGLPTLLSRAAVRSPRSRSLGRHRRGVAGADALGAVRTCATRPVLGFHVFALATVELAVANLVHLFDWELPDRTARRRGSSTCRARRG</sequence>
<evidence type="ECO:0000313" key="1">
    <source>
        <dbReference type="EMBL" id="TVU19462.1"/>
    </source>
</evidence>
<dbReference type="Gramene" id="TVU19462">
    <property type="protein sequence ID" value="TVU19462"/>
    <property type="gene ID" value="EJB05_35612"/>
</dbReference>
<accession>A0A5J9U6X5</accession>
<dbReference type="Proteomes" id="UP000324897">
    <property type="component" value="Chromosome 7"/>
</dbReference>